<proteinExistence type="predicted"/>
<name>A0A9Y4N894_9TELE</name>
<evidence type="ECO:0000313" key="5">
    <source>
        <dbReference type="RefSeq" id="XP_008286333.1"/>
    </source>
</evidence>
<keyword evidence="2" id="KW-0472">Membrane</keyword>
<dbReference type="Proteomes" id="UP000694891">
    <property type="component" value="Unplaced"/>
</dbReference>
<reference evidence="5" key="1">
    <citation type="submission" date="2025-08" db="UniProtKB">
        <authorList>
            <consortium name="RefSeq"/>
        </authorList>
    </citation>
    <scope>IDENTIFICATION</scope>
</reference>
<evidence type="ECO:0000256" key="3">
    <source>
        <dbReference type="SAM" id="SignalP"/>
    </source>
</evidence>
<keyword evidence="2" id="KW-0812">Transmembrane</keyword>
<organism evidence="4 5">
    <name type="scientific">Stegastes partitus</name>
    <name type="common">bicolor damselfish</name>
    <dbReference type="NCBI Taxonomy" id="144197"/>
    <lineage>
        <taxon>Eukaryota</taxon>
        <taxon>Metazoa</taxon>
        <taxon>Chordata</taxon>
        <taxon>Craniata</taxon>
        <taxon>Vertebrata</taxon>
        <taxon>Euteleostomi</taxon>
        <taxon>Actinopterygii</taxon>
        <taxon>Neopterygii</taxon>
        <taxon>Teleostei</taxon>
        <taxon>Neoteleostei</taxon>
        <taxon>Acanthomorphata</taxon>
        <taxon>Ovalentaria</taxon>
        <taxon>Pomacentridae</taxon>
        <taxon>Stegastes</taxon>
    </lineage>
</organism>
<evidence type="ECO:0000256" key="2">
    <source>
        <dbReference type="SAM" id="Phobius"/>
    </source>
</evidence>
<feature type="chain" id="PRO_5041392420" evidence="3">
    <location>
        <begin position="22"/>
        <end position="120"/>
    </location>
</feature>
<dbReference type="AlphaFoldDB" id="A0A9Y4N894"/>
<evidence type="ECO:0000256" key="1">
    <source>
        <dbReference type="SAM" id="MobiDB-lite"/>
    </source>
</evidence>
<feature type="transmembrane region" description="Helical" evidence="2">
    <location>
        <begin position="37"/>
        <end position="59"/>
    </location>
</feature>
<gene>
    <name evidence="5" type="primary">LOC103361900</name>
</gene>
<evidence type="ECO:0000313" key="4">
    <source>
        <dbReference type="Proteomes" id="UP000694891"/>
    </source>
</evidence>
<feature type="region of interest" description="Disordered" evidence="1">
    <location>
        <begin position="70"/>
        <end position="120"/>
    </location>
</feature>
<protein>
    <submittedName>
        <fullName evidence="5">Calnexin-like</fullName>
    </submittedName>
</protein>
<keyword evidence="3" id="KW-0732">Signal</keyword>
<feature type="signal peptide" evidence="3">
    <location>
        <begin position="1"/>
        <end position="21"/>
    </location>
</feature>
<accession>A0A9Y4N894</accession>
<keyword evidence="2" id="KW-1133">Transmembrane helix</keyword>
<sequence length="120" mass="13507">MESSVVLLCMMLGVGVTSVSAEPGIIESFVISINQRPWLISVYVLTIGLPVILFISFMWPDKRFGPPDQPYYYKKSDDAQPDDPEMSRLSDSTNITRQPRRGDAPPIHKRKHKAACPMNN</sequence>
<dbReference type="RefSeq" id="XP_008286333.1">
    <property type="nucleotide sequence ID" value="XM_008288111.1"/>
</dbReference>
<keyword evidence="4" id="KW-1185">Reference proteome</keyword>
<dbReference type="GeneID" id="103361900"/>